<comment type="caution">
    <text evidence="3">The sequence shown here is derived from an EMBL/GenBank/DDBJ whole genome shotgun (WGS) entry which is preliminary data.</text>
</comment>
<name>A0A916UFK4_9ACTN</name>
<keyword evidence="1 2" id="KW-0732">Signal</keyword>
<organism evidence="3 4">
    <name type="scientific">Hoyosella rhizosphaerae</name>
    <dbReference type="NCBI Taxonomy" id="1755582"/>
    <lineage>
        <taxon>Bacteria</taxon>
        <taxon>Bacillati</taxon>
        <taxon>Actinomycetota</taxon>
        <taxon>Actinomycetes</taxon>
        <taxon>Mycobacteriales</taxon>
        <taxon>Hoyosellaceae</taxon>
        <taxon>Hoyosella</taxon>
    </lineage>
</organism>
<dbReference type="EMBL" id="BMJH01000002">
    <property type="protein sequence ID" value="GGC69147.1"/>
    <property type="molecule type" value="Genomic_DNA"/>
</dbReference>
<reference evidence="3" key="2">
    <citation type="submission" date="2020-09" db="EMBL/GenBank/DDBJ databases">
        <authorList>
            <person name="Sun Q."/>
            <person name="Zhou Y."/>
        </authorList>
    </citation>
    <scope>NUCLEOTIDE SEQUENCE</scope>
    <source>
        <strain evidence="3">CGMCC 1.15478</strain>
    </source>
</reference>
<dbReference type="Proteomes" id="UP000641514">
    <property type="component" value="Unassembled WGS sequence"/>
</dbReference>
<feature type="signal peptide" evidence="2">
    <location>
        <begin position="1"/>
        <end position="24"/>
    </location>
</feature>
<evidence type="ECO:0000256" key="2">
    <source>
        <dbReference type="SAM" id="SignalP"/>
    </source>
</evidence>
<dbReference type="Gene3D" id="3.40.190.10">
    <property type="entry name" value="Periplasmic binding protein-like II"/>
    <property type="match status" value="2"/>
</dbReference>
<sequence>MVRPQRIVRTGVALAVLAPMVAGCSLLGTDADGEADTVVLLTHDSFSLPQELFDAFEESTGIRIDHRAQGDAGSLTTSVVLTKDDPLGDVVFGIDNTFASRAIDASVFTDFEAAVAVPEEFRYPGSAALTPIDYGDVCINIDTRFFAENDIAEPETLDDLLSENHRDLTVVQNPATSSPGLAFLLATVETFGDGWQDYWTALRDNGVRVADGWTQAYYGDFSGTDGDGNRPIVVSYASSPPAEAGEDGTPPPTRALDATCFRQIEYAGVLAGTEKPAEAGQVIDFLLSPEVQEAFPDNMYVFPVVEGTPLPDAYEKYAPAPANPITMSPERIGDNRDQWISEWRSLVLG</sequence>
<dbReference type="AlphaFoldDB" id="A0A916UFK4"/>
<dbReference type="SUPFAM" id="SSF53850">
    <property type="entry name" value="Periplasmic binding protein-like II"/>
    <property type="match status" value="1"/>
</dbReference>
<keyword evidence="4" id="KW-1185">Reference proteome</keyword>
<gene>
    <name evidence="3" type="primary">tbpA</name>
    <name evidence="3" type="ORF">GCM10011410_22450</name>
</gene>
<dbReference type="Pfam" id="PF13343">
    <property type="entry name" value="SBP_bac_6"/>
    <property type="match status" value="1"/>
</dbReference>
<evidence type="ECO:0000313" key="3">
    <source>
        <dbReference type="EMBL" id="GGC69147.1"/>
    </source>
</evidence>
<dbReference type="PROSITE" id="PS51257">
    <property type="entry name" value="PROKAR_LIPOPROTEIN"/>
    <property type="match status" value="1"/>
</dbReference>
<dbReference type="GO" id="GO:0030288">
    <property type="term" value="C:outer membrane-bounded periplasmic space"/>
    <property type="evidence" value="ECO:0007669"/>
    <property type="project" value="TreeGrafter"/>
</dbReference>
<evidence type="ECO:0000313" key="4">
    <source>
        <dbReference type="Proteomes" id="UP000641514"/>
    </source>
</evidence>
<protein>
    <submittedName>
        <fullName evidence="3">Thiamine ABC transporter substrate-binding protein</fullName>
    </submittedName>
</protein>
<accession>A0A916UFK4</accession>
<feature type="chain" id="PRO_5039036447" evidence="2">
    <location>
        <begin position="25"/>
        <end position="349"/>
    </location>
</feature>
<dbReference type="RefSeq" id="WP_229675926.1">
    <property type="nucleotide sequence ID" value="NZ_BMJH01000002.1"/>
</dbReference>
<dbReference type="GO" id="GO:0030976">
    <property type="term" value="F:thiamine pyrophosphate binding"/>
    <property type="evidence" value="ECO:0007669"/>
    <property type="project" value="TreeGrafter"/>
</dbReference>
<dbReference type="PANTHER" id="PTHR30006">
    <property type="entry name" value="THIAMINE-BINDING PERIPLASMIC PROTEIN-RELATED"/>
    <property type="match status" value="1"/>
</dbReference>
<dbReference type="GO" id="GO:0015888">
    <property type="term" value="P:thiamine transport"/>
    <property type="evidence" value="ECO:0007669"/>
    <property type="project" value="InterPro"/>
</dbReference>
<evidence type="ECO:0000256" key="1">
    <source>
        <dbReference type="ARBA" id="ARBA00022729"/>
    </source>
</evidence>
<reference evidence="3" key="1">
    <citation type="journal article" date="2014" name="Int. J. Syst. Evol. Microbiol.">
        <title>Complete genome sequence of Corynebacterium casei LMG S-19264T (=DSM 44701T), isolated from a smear-ripened cheese.</title>
        <authorList>
            <consortium name="US DOE Joint Genome Institute (JGI-PGF)"/>
            <person name="Walter F."/>
            <person name="Albersmeier A."/>
            <person name="Kalinowski J."/>
            <person name="Ruckert C."/>
        </authorList>
    </citation>
    <scope>NUCLEOTIDE SEQUENCE</scope>
    <source>
        <strain evidence="3">CGMCC 1.15478</strain>
    </source>
</reference>
<dbReference type="PANTHER" id="PTHR30006:SF2">
    <property type="entry name" value="ABC TRANSPORTER SUBSTRATE-BINDING PROTEIN"/>
    <property type="match status" value="1"/>
</dbReference>
<dbReference type="InterPro" id="IPR005948">
    <property type="entry name" value="ThiB-like"/>
</dbReference>
<dbReference type="GO" id="GO:0030975">
    <property type="term" value="F:thiamine binding"/>
    <property type="evidence" value="ECO:0007669"/>
    <property type="project" value="InterPro"/>
</dbReference>
<dbReference type="NCBIfam" id="TIGR01254">
    <property type="entry name" value="sfuA"/>
    <property type="match status" value="1"/>
</dbReference>
<proteinExistence type="predicted"/>